<dbReference type="NCBIfam" id="TIGR00229">
    <property type="entry name" value="sensory_box"/>
    <property type="match status" value="1"/>
</dbReference>
<dbReference type="InterPro" id="IPR036890">
    <property type="entry name" value="HATPase_C_sf"/>
</dbReference>
<evidence type="ECO:0000256" key="1">
    <source>
        <dbReference type="ARBA" id="ARBA00000085"/>
    </source>
</evidence>
<evidence type="ECO:0000256" key="9">
    <source>
        <dbReference type="SAM" id="Coils"/>
    </source>
</evidence>
<dbReference type="InterPro" id="IPR005467">
    <property type="entry name" value="His_kinase_dom"/>
</dbReference>
<keyword evidence="3" id="KW-0597">Phosphoprotein</keyword>
<dbReference type="Pfam" id="PF02518">
    <property type="entry name" value="HATPase_c"/>
    <property type="match status" value="1"/>
</dbReference>
<dbReference type="Gene3D" id="3.30.450.20">
    <property type="entry name" value="PAS domain"/>
    <property type="match status" value="1"/>
</dbReference>
<keyword evidence="6" id="KW-0418">Kinase</keyword>
<reference evidence="11 12" key="1">
    <citation type="submission" date="2018-08" db="EMBL/GenBank/DDBJ databases">
        <title>Parvularcula sp. SM1705, isolated from surface water of the South Sea China.</title>
        <authorList>
            <person name="Sun L."/>
        </authorList>
    </citation>
    <scope>NUCLEOTIDE SEQUENCE [LARGE SCALE GENOMIC DNA]</scope>
    <source>
        <strain evidence="11 12">SM1705</strain>
    </source>
</reference>
<evidence type="ECO:0000256" key="2">
    <source>
        <dbReference type="ARBA" id="ARBA00012438"/>
    </source>
</evidence>
<keyword evidence="4" id="KW-0808">Transferase</keyword>
<dbReference type="CDD" id="cd00130">
    <property type="entry name" value="PAS"/>
    <property type="match status" value="1"/>
</dbReference>
<evidence type="ECO:0000259" key="10">
    <source>
        <dbReference type="PROSITE" id="PS50109"/>
    </source>
</evidence>
<dbReference type="AlphaFoldDB" id="A0A371RKH7"/>
<dbReference type="SMART" id="SM00387">
    <property type="entry name" value="HATPase_c"/>
    <property type="match status" value="1"/>
</dbReference>
<evidence type="ECO:0000256" key="8">
    <source>
        <dbReference type="ARBA" id="ARBA00023012"/>
    </source>
</evidence>
<evidence type="ECO:0000256" key="7">
    <source>
        <dbReference type="ARBA" id="ARBA00022840"/>
    </source>
</evidence>
<evidence type="ECO:0000313" key="11">
    <source>
        <dbReference type="EMBL" id="RFB05972.1"/>
    </source>
</evidence>
<evidence type="ECO:0000313" key="12">
    <source>
        <dbReference type="Proteomes" id="UP000264589"/>
    </source>
</evidence>
<dbReference type="InParanoid" id="A0A371RKH7"/>
<dbReference type="PRINTS" id="PR00344">
    <property type="entry name" value="BCTRLSENSOR"/>
</dbReference>
<evidence type="ECO:0000256" key="3">
    <source>
        <dbReference type="ARBA" id="ARBA00022553"/>
    </source>
</evidence>
<dbReference type="InterPro" id="IPR035965">
    <property type="entry name" value="PAS-like_dom_sf"/>
</dbReference>
<comment type="caution">
    <text evidence="11">The sequence shown here is derived from an EMBL/GenBank/DDBJ whole genome shotgun (WGS) entry which is preliminary data.</text>
</comment>
<dbReference type="EMBL" id="QUQO01000001">
    <property type="protein sequence ID" value="RFB05972.1"/>
    <property type="molecule type" value="Genomic_DNA"/>
</dbReference>
<accession>A0A371RKH7</accession>
<keyword evidence="7" id="KW-0067">ATP-binding</keyword>
<feature type="coiled-coil region" evidence="9">
    <location>
        <begin position="12"/>
        <end position="39"/>
    </location>
</feature>
<dbReference type="InterPro" id="IPR003594">
    <property type="entry name" value="HATPase_dom"/>
</dbReference>
<dbReference type="Gene3D" id="1.10.287.130">
    <property type="match status" value="1"/>
</dbReference>
<dbReference type="GO" id="GO:0005524">
    <property type="term" value="F:ATP binding"/>
    <property type="evidence" value="ECO:0007669"/>
    <property type="project" value="UniProtKB-KW"/>
</dbReference>
<comment type="catalytic activity">
    <reaction evidence="1">
        <text>ATP + protein L-histidine = ADP + protein N-phospho-L-histidine.</text>
        <dbReference type="EC" id="2.7.13.3"/>
    </reaction>
</comment>
<dbReference type="Gene3D" id="3.30.565.10">
    <property type="entry name" value="Histidine kinase-like ATPase, C-terminal domain"/>
    <property type="match status" value="1"/>
</dbReference>
<dbReference type="PROSITE" id="PS50109">
    <property type="entry name" value="HIS_KIN"/>
    <property type="match status" value="1"/>
</dbReference>
<dbReference type="InterPro" id="IPR000014">
    <property type="entry name" value="PAS"/>
</dbReference>
<gene>
    <name evidence="11" type="ORF">DX908_12290</name>
</gene>
<protein>
    <recommendedName>
        <fullName evidence="2">histidine kinase</fullName>
        <ecNumber evidence="2">2.7.13.3</ecNumber>
    </recommendedName>
</protein>
<evidence type="ECO:0000256" key="5">
    <source>
        <dbReference type="ARBA" id="ARBA00022741"/>
    </source>
</evidence>
<dbReference type="EC" id="2.7.13.3" evidence="2"/>
<feature type="domain" description="Histidine kinase" evidence="10">
    <location>
        <begin position="187"/>
        <end position="440"/>
    </location>
</feature>
<name>A0A371RKH7_9PROT</name>
<dbReference type="SUPFAM" id="SSF55785">
    <property type="entry name" value="PYP-like sensor domain (PAS domain)"/>
    <property type="match status" value="1"/>
</dbReference>
<keyword evidence="9" id="KW-0175">Coiled coil</keyword>
<dbReference type="PANTHER" id="PTHR43065">
    <property type="entry name" value="SENSOR HISTIDINE KINASE"/>
    <property type="match status" value="1"/>
</dbReference>
<keyword evidence="12" id="KW-1185">Reference proteome</keyword>
<dbReference type="InterPro" id="IPR003661">
    <property type="entry name" value="HisK_dim/P_dom"/>
</dbReference>
<dbReference type="RefSeq" id="WP_116392605.1">
    <property type="nucleotide sequence ID" value="NZ_QUQO01000001.1"/>
</dbReference>
<keyword evidence="8" id="KW-0902">Two-component regulatory system</keyword>
<dbReference type="Proteomes" id="UP000264589">
    <property type="component" value="Unassembled WGS sequence"/>
</dbReference>
<evidence type="ECO:0000256" key="4">
    <source>
        <dbReference type="ARBA" id="ARBA00022679"/>
    </source>
</evidence>
<dbReference type="CDD" id="cd00082">
    <property type="entry name" value="HisKA"/>
    <property type="match status" value="1"/>
</dbReference>
<dbReference type="FunCoup" id="A0A371RKH7">
    <property type="interactions" value="249"/>
</dbReference>
<dbReference type="OrthoDB" id="9795133at2"/>
<dbReference type="SUPFAM" id="SSF55874">
    <property type="entry name" value="ATPase domain of HSP90 chaperone/DNA topoisomerase II/histidine kinase"/>
    <property type="match status" value="1"/>
</dbReference>
<evidence type="ECO:0000256" key="6">
    <source>
        <dbReference type="ARBA" id="ARBA00022777"/>
    </source>
</evidence>
<sequence>MTENIDLYKSIAAREKASRKEAERLLEEKSRELFSQQEALEVSTAHLKKTATLLSEIMRVAPDGVYMISSSLKLHDCNAAATEQLKMSRGEMCGHEAEEYFPGITRVLADAGDGYFSLEQFRVRSADGSSFPAEVRGYHGPIGSERIYLLFVHDIAKRVASEKKRTRIEQQLDEARRLEAIGALSAGIAHEINTPIQFIGDNLAFLQDALKKIHLSWRKYEELRCAVAEDGGYQDQVNVIDEHSAEVRLDVLVKDIFECLQESQEGIAQVRDIVLLMKEFSHPGSGDSDNVDINRLIRNSLNISKRNIDCGIIVEQDLSENLPELNCRQSQLQQVILNLVLNAVDAIKDKREEGGKIRISTKPVDGFVQIRISDNGGGVPQSLRQKIFDPFFTTKPVGKGTGQGLALAKDVIVKGHSGRLTLVDEPPFDTTFLIELPMAHVMEEIISAEEHDVTAA</sequence>
<proteinExistence type="predicted"/>
<dbReference type="GO" id="GO:0000155">
    <property type="term" value="F:phosphorelay sensor kinase activity"/>
    <property type="evidence" value="ECO:0007669"/>
    <property type="project" value="InterPro"/>
</dbReference>
<dbReference type="PANTHER" id="PTHR43065:SF46">
    <property type="entry name" value="C4-DICARBOXYLATE TRANSPORT SENSOR PROTEIN DCTB"/>
    <property type="match status" value="1"/>
</dbReference>
<keyword evidence="5" id="KW-0547">Nucleotide-binding</keyword>
<organism evidence="11 12">
    <name type="scientific">Parvularcula marina</name>
    <dbReference type="NCBI Taxonomy" id="2292771"/>
    <lineage>
        <taxon>Bacteria</taxon>
        <taxon>Pseudomonadati</taxon>
        <taxon>Pseudomonadota</taxon>
        <taxon>Alphaproteobacteria</taxon>
        <taxon>Parvularculales</taxon>
        <taxon>Parvularculaceae</taxon>
        <taxon>Parvularcula</taxon>
    </lineage>
</organism>
<dbReference type="InterPro" id="IPR004358">
    <property type="entry name" value="Sig_transdc_His_kin-like_C"/>
</dbReference>